<dbReference type="InterPro" id="IPR044221">
    <property type="entry name" value="DYAD/AMEIOTIC1"/>
</dbReference>
<dbReference type="InterPro" id="IPR059080">
    <property type="entry name" value="WHD_PTC1"/>
</dbReference>
<dbReference type="Pfam" id="PF25874">
    <property type="entry name" value="WHD_plant_repro"/>
    <property type="match status" value="1"/>
</dbReference>
<dbReference type="PANTHER" id="PTHR46740">
    <property type="entry name" value="PROTEIN DYAD"/>
    <property type="match status" value="1"/>
</dbReference>
<feature type="domain" description="PTC1-like winged helix-turn-helix" evidence="3">
    <location>
        <begin position="307"/>
        <end position="389"/>
    </location>
</feature>
<evidence type="ECO:0000313" key="4">
    <source>
        <dbReference type="EMBL" id="CAL0333652.1"/>
    </source>
</evidence>
<dbReference type="EMBL" id="CAXHTB010000025">
    <property type="protein sequence ID" value="CAL0333652.1"/>
    <property type="molecule type" value="Genomic_DNA"/>
</dbReference>
<evidence type="ECO:0000256" key="2">
    <source>
        <dbReference type="SAM" id="MobiDB-lite"/>
    </source>
</evidence>
<gene>
    <name evidence="4" type="ORF">LLUT_LOCUS34712</name>
</gene>
<reference evidence="4 5" key="1">
    <citation type="submission" date="2024-03" db="EMBL/GenBank/DDBJ databases">
        <authorList>
            <person name="Martinez-Hernandez J."/>
        </authorList>
    </citation>
    <scope>NUCLEOTIDE SEQUENCE [LARGE SCALE GENOMIC DNA]</scope>
</reference>
<feature type="region of interest" description="Disordered" evidence="2">
    <location>
        <begin position="619"/>
        <end position="639"/>
    </location>
</feature>
<feature type="coiled-coil region" evidence="1">
    <location>
        <begin position="475"/>
        <end position="509"/>
    </location>
</feature>
<feature type="compositionally biased region" description="Low complexity" evidence="2">
    <location>
        <begin position="619"/>
        <end position="630"/>
    </location>
</feature>
<organism evidence="4 5">
    <name type="scientific">Lupinus luteus</name>
    <name type="common">European yellow lupine</name>
    <dbReference type="NCBI Taxonomy" id="3873"/>
    <lineage>
        <taxon>Eukaryota</taxon>
        <taxon>Viridiplantae</taxon>
        <taxon>Streptophyta</taxon>
        <taxon>Embryophyta</taxon>
        <taxon>Tracheophyta</taxon>
        <taxon>Spermatophyta</taxon>
        <taxon>Magnoliopsida</taxon>
        <taxon>eudicotyledons</taxon>
        <taxon>Gunneridae</taxon>
        <taxon>Pentapetalae</taxon>
        <taxon>rosids</taxon>
        <taxon>fabids</taxon>
        <taxon>Fabales</taxon>
        <taxon>Fabaceae</taxon>
        <taxon>Papilionoideae</taxon>
        <taxon>50 kb inversion clade</taxon>
        <taxon>genistoids sensu lato</taxon>
        <taxon>core genistoids</taxon>
        <taxon>Genisteae</taxon>
        <taxon>Lupinus</taxon>
    </lineage>
</organism>
<keyword evidence="5" id="KW-1185">Reference proteome</keyword>
<dbReference type="AlphaFoldDB" id="A0AAV1YHZ1"/>
<proteinExistence type="predicted"/>
<accession>A0AAV1YHZ1</accession>
<feature type="region of interest" description="Disordered" evidence="2">
    <location>
        <begin position="216"/>
        <end position="286"/>
    </location>
</feature>
<sequence>MMEEKCPCDFVAALEDTTETTPLDKHAMMLLPTSEPNYTIGTSEYFKVGTFHEIDHSKLSPNSPVQLKSVRIAMVSGKVENQVAVRYPSILSLRTHFSDSSFGKSEGKKIPALDEKYVMGLECAIQSLYKIVSAEEFTEKRNSWSFWASPSKLESIQDHEIEKQIFFTDSAAAATNLVSKQGPCWSQLKFSGMVQWGQKRQVRFLGRHEEQKFESLSKETRASVELSEGANEKRKRVEEEEEEEGEETEAEKAVPSGVMRMTRQCKRSHQNVSSSSGLQKSKIVTNDPKKQQLVVHNNKKRKVSIDRWSAERYKMAEENMLKVMKAKGAVYGNPIMRPDLRSEARKHIGDTGLLDHLLKHMAGKVAPGGAERFRRRHNAEGAMEYWLESADLADIRREVGVQDPYWTPPPGWKFGDNLSQDHVTARELREIKEDLLKLKLDVKELATKKGEEALAIVTTPSSCLSSLNWEDCGSLVSMQEVYAEFVKKKAKAEQQLKEISLTLSEMEEQLSMLKPRVAEELITSESIMLPPLILGPTSMAEDNGGEIMKEKKDTEDHATESMDTLMQKGFTAEDKAAKIERLKSGFQICKPQGTFVWPIMRMSPQNVVNPDDYTVVLTPSSASSSTTSAPKPLNPFKPLAEKRPVSTATLTYVTGPFSPNVSSPLGTPGSKITTTNIGNTSSINLNEAPLTLE</sequence>
<dbReference type="PANTHER" id="PTHR46740:SF2">
    <property type="entry name" value="PROTEIN DYAD"/>
    <property type="match status" value="1"/>
</dbReference>
<keyword evidence="1" id="KW-0175">Coiled coil</keyword>
<evidence type="ECO:0000259" key="3">
    <source>
        <dbReference type="Pfam" id="PF25874"/>
    </source>
</evidence>
<evidence type="ECO:0000256" key="1">
    <source>
        <dbReference type="SAM" id="Coils"/>
    </source>
</evidence>
<feature type="region of interest" description="Disordered" evidence="2">
    <location>
        <begin position="657"/>
        <end position="693"/>
    </location>
</feature>
<name>A0AAV1YHZ1_LUPLU</name>
<comment type="caution">
    <text evidence="4">The sequence shown here is derived from an EMBL/GenBank/DDBJ whole genome shotgun (WGS) entry which is preliminary data.</text>
</comment>
<evidence type="ECO:0000313" key="5">
    <source>
        <dbReference type="Proteomes" id="UP001497480"/>
    </source>
</evidence>
<feature type="compositionally biased region" description="Low complexity" evidence="2">
    <location>
        <begin position="669"/>
        <end position="684"/>
    </location>
</feature>
<protein>
    <recommendedName>
        <fullName evidence="3">PTC1-like winged helix-turn-helix domain-containing protein</fullName>
    </recommendedName>
</protein>
<dbReference type="Proteomes" id="UP001497480">
    <property type="component" value="Unassembled WGS sequence"/>
</dbReference>
<feature type="compositionally biased region" description="Polar residues" evidence="2">
    <location>
        <begin position="270"/>
        <end position="284"/>
    </location>
</feature>
<feature type="compositionally biased region" description="Acidic residues" evidence="2">
    <location>
        <begin position="239"/>
        <end position="249"/>
    </location>
</feature>
<dbReference type="GO" id="GO:0051177">
    <property type="term" value="P:meiotic sister chromatid cohesion"/>
    <property type="evidence" value="ECO:0007669"/>
    <property type="project" value="InterPro"/>
</dbReference>
<dbReference type="GO" id="GO:0007131">
    <property type="term" value="P:reciprocal meiotic recombination"/>
    <property type="evidence" value="ECO:0007669"/>
    <property type="project" value="InterPro"/>
</dbReference>